<accession>A0ABU5CG67</accession>
<protein>
    <submittedName>
        <fullName evidence="4">Nitroreductase family protein</fullName>
    </submittedName>
</protein>
<comment type="similarity">
    <text evidence="1">Belongs to the nitroreductase family.</text>
</comment>
<dbReference type="CDD" id="cd02138">
    <property type="entry name" value="TdsD-like"/>
    <property type="match status" value="1"/>
</dbReference>
<dbReference type="Pfam" id="PF00881">
    <property type="entry name" value="Nitroreductase"/>
    <property type="match status" value="2"/>
</dbReference>
<dbReference type="InterPro" id="IPR000415">
    <property type="entry name" value="Nitroreductase-like"/>
</dbReference>
<dbReference type="PANTHER" id="PTHR43673:SF10">
    <property type="entry name" value="NADH DEHYDROGENASE_NAD(P)H NITROREDUCTASE XCC3605-RELATED"/>
    <property type="match status" value="1"/>
</dbReference>
<gene>
    <name evidence="4" type="ORF">P5G51_007085</name>
</gene>
<evidence type="ECO:0000313" key="5">
    <source>
        <dbReference type="Proteomes" id="UP001228376"/>
    </source>
</evidence>
<proteinExistence type="inferred from homology"/>
<organism evidence="4 5">
    <name type="scientific">Tigheibacillus jepli</name>
    <dbReference type="NCBI Taxonomy" id="3035914"/>
    <lineage>
        <taxon>Bacteria</taxon>
        <taxon>Bacillati</taxon>
        <taxon>Bacillota</taxon>
        <taxon>Bacilli</taxon>
        <taxon>Bacillales</taxon>
        <taxon>Bacillaceae</taxon>
        <taxon>Tigheibacillus</taxon>
    </lineage>
</organism>
<dbReference type="InterPro" id="IPR029479">
    <property type="entry name" value="Nitroreductase"/>
</dbReference>
<reference evidence="4 5" key="1">
    <citation type="submission" date="2023-10" db="EMBL/GenBank/DDBJ databases">
        <title>179-bfca-hs.</title>
        <authorList>
            <person name="Miliotis G."/>
            <person name="Sengupta P."/>
            <person name="Hameed A."/>
            <person name="Chuvochina M."/>
            <person name="Mcdonagh F."/>
            <person name="Simpson A.C."/>
            <person name="Singh N.K."/>
            <person name="Rekha P.D."/>
            <person name="Raman K."/>
            <person name="Hugenholtz P."/>
            <person name="Venkateswaran K."/>
        </authorList>
    </citation>
    <scope>NUCLEOTIDE SEQUENCE [LARGE SCALE GENOMIC DNA]</scope>
    <source>
        <strain evidence="4 5">179-BFC-A-HS</strain>
    </source>
</reference>
<dbReference type="Gene3D" id="3.40.109.10">
    <property type="entry name" value="NADH Oxidase"/>
    <property type="match status" value="1"/>
</dbReference>
<name>A0ABU5CG67_9BACI</name>
<feature type="domain" description="Nitroreductase" evidence="3">
    <location>
        <begin position="19"/>
        <end position="74"/>
    </location>
</feature>
<dbReference type="RefSeq" id="WP_306065715.1">
    <property type="nucleotide sequence ID" value="NZ_JAROCA020000001.1"/>
</dbReference>
<evidence type="ECO:0000259" key="3">
    <source>
        <dbReference type="Pfam" id="PF00881"/>
    </source>
</evidence>
<comment type="caution">
    <text evidence="4">The sequence shown here is derived from an EMBL/GenBank/DDBJ whole genome shotgun (WGS) entry which is preliminary data.</text>
</comment>
<evidence type="ECO:0000313" key="4">
    <source>
        <dbReference type="EMBL" id="MDY0405200.1"/>
    </source>
</evidence>
<keyword evidence="2" id="KW-0560">Oxidoreductase</keyword>
<evidence type="ECO:0000256" key="1">
    <source>
        <dbReference type="ARBA" id="ARBA00007118"/>
    </source>
</evidence>
<dbReference type="SUPFAM" id="SSF55469">
    <property type="entry name" value="FMN-dependent nitroreductase-like"/>
    <property type="match status" value="1"/>
</dbReference>
<feature type="domain" description="Nitroreductase" evidence="3">
    <location>
        <begin position="82"/>
        <end position="160"/>
    </location>
</feature>
<sequence length="195" mass="22346">MNVVEEIRKAAYQIDPIYTQRWSPRSFQDKEIPDDVLRSLFEAARWAPSAANVQPWRFVFARTAEDRERFHAFIDESNVVWCQKAPVLVAVISKTDEERFNGANPTHAFDTGAAWGYLALEATRKGLIAHGMGGFDRQKAKEVLGIPENYFVNVIVAIGYQGEIELLDEAYRDREKPSDRKPQESFVFEGLFDEE</sequence>
<evidence type="ECO:0000256" key="2">
    <source>
        <dbReference type="ARBA" id="ARBA00023002"/>
    </source>
</evidence>
<dbReference type="PANTHER" id="PTHR43673">
    <property type="entry name" value="NAD(P)H NITROREDUCTASE YDGI-RELATED"/>
    <property type="match status" value="1"/>
</dbReference>
<keyword evidence="5" id="KW-1185">Reference proteome</keyword>
<dbReference type="Proteomes" id="UP001228376">
    <property type="component" value="Unassembled WGS sequence"/>
</dbReference>
<dbReference type="EMBL" id="JAROCA020000001">
    <property type="protein sequence ID" value="MDY0405200.1"/>
    <property type="molecule type" value="Genomic_DNA"/>
</dbReference>